<dbReference type="RefSeq" id="WP_344989033.1">
    <property type="nucleotide sequence ID" value="NZ_BAAAXV010000005.1"/>
</dbReference>
<feature type="transmembrane region" description="Helical" evidence="1">
    <location>
        <begin position="57"/>
        <end position="80"/>
    </location>
</feature>
<comment type="caution">
    <text evidence="2">The sequence shown here is derived from an EMBL/GenBank/DDBJ whole genome shotgun (WGS) entry which is preliminary data.</text>
</comment>
<evidence type="ECO:0008006" key="4">
    <source>
        <dbReference type="Google" id="ProtNLM"/>
    </source>
</evidence>
<reference evidence="2 3" key="1">
    <citation type="submission" date="2024-09" db="EMBL/GenBank/DDBJ databases">
        <authorList>
            <person name="Sun Q."/>
            <person name="Mori K."/>
        </authorList>
    </citation>
    <scope>NUCLEOTIDE SEQUENCE [LARGE SCALE GENOMIC DNA]</scope>
    <source>
        <strain evidence="2 3">JCM 3143</strain>
    </source>
</reference>
<evidence type="ECO:0000313" key="2">
    <source>
        <dbReference type="EMBL" id="MFB9626065.1"/>
    </source>
</evidence>
<organism evidence="2 3">
    <name type="scientific">Nonomuraea helvata</name>
    <dbReference type="NCBI Taxonomy" id="37484"/>
    <lineage>
        <taxon>Bacteria</taxon>
        <taxon>Bacillati</taxon>
        <taxon>Actinomycetota</taxon>
        <taxon>Actinomycetes</taxon>
        <taxon>Streptosporangiales</taxon>
        <taxon>Streptosporangiaceae</taxon>
        <taxon>Nonomuraea</taxon>
    </lineage>
</organism>
<feature type="transmembrane region" description="Helical" evidence="1">
    <location>
        <begin position="207"/>
        <end position="228"/>
    </location>
</feature>
<keyword evidence="1" id="KW-1133">Transmembrane helix</keyword>
<protein>
    <recommendedName>
        <fullName evidence="4">DUF4386 family protein</fullName>
    </recommendedName>
</protein>
<evidence type="ECO:0000256" key="1">
    <source>
        <dbReference type="SAM" id="Phobius"/>
    </source>
</evidence>
<feature type="transmembrane region" description="Helical" evidence="1">
    <location>
        <begin position="92"/>
        <end position="112"/>
    </location>
</feature>
<feature type="transmembrane region" description="Helical" evidence="1">
    <location>
        <begin position="148"/>
        <end position="168"/>
    </location>
</feature>
<sequence length="241" mass="24533">MRWETDKGTATRIGAGAGIAGVSLAMLSAMAVLVLIQDPFADVAPSVYMNGIAGAKGLWVLLHFAVTIGTALRLAGLLTVGEAFHGTAARPLAAAGNGLSVAGVGLLIVTYARDGYVHPFLTQVATDTPGVRDAIFAASGRAAYSTEITGVLLVAGLAPIAYGLAMLVSPLYPRWVAWLGVGGGTGAVVTAAYLYATGLTDLGYGVLYPLFGMLVPAVWLIAAALPLWRAPARAAVATPAR</sequence>
<gene>
    <name evidence="2" type="ORF">ACFFSA_23525</name>
</gene>
<evidence type="ECO:0000313" key="3">
    <source>
        <dbReference type="Proteomes" id="UP001589532"/>
    </source>
</evidence>
<feature type="transmembrane region" description="Helical" evidence="1">
    <location>
        <begin position="12"/>
        <end position="37"/>
    </location>
</feature>
<keyword evidence="1" id="KW-0812">Transmembrane</keyword>
<accession>A0ABV5S322</accession>
<name>A0ABV5S322_9ACTN</name>
<keyword evidence="1" id="KW-0472">Membrane</keyword>
<feature type="transmembrane region" description="Helical" evidence="1">
    <location>
        <begin position="175"/>
        <end position="195"/>
    </location>
</feature>
<dbReference type="Proteomes" id="UP001589532">
    <property type="component" value="Unassembled WGS sequence"/>
</dbReference>
<dbReference type="EMBL" id="JBHMBW010000020">
    <property type="protein sequence ID" value="MFB9626065.1"/>
    <property type="molecule type" value="Genomic_DNA"/>
</dbReference>
<keyword evidence="3" id="KW-1185">Reference proteome</keyword>
<proteinExistence type="predicted"/>